<feature type="signal peptide" evidence="1">
    <location>
        <begin position="1"/>
        <end position="30"/>
    </location>
</feature>
<keyword evidence="1" id="KW-0732">Signal</keyword>
<feature type="chain" id="PRO_5027118506" description="DUF3761 domain-containing protein" evidence="1">
    <location>
        <begin position="31"/>
        <end position="89"/>
    </location>
</feature>
<proteinExistence type="predicted"/>
<accession>A0A6L7F249</accession>
<comment type="caution">
    <text evidence="2">The sequence shown here is derived from an EMBL/GenBank/DDBJ whole genome shotgun (WGS) entry which is preliminary data.</text>
</comment>
<evidence type="ECO:0000313" key="2">
    <source>
        <dbReference type="EMBL" id="MXG89314.1"/>
    </source>
</evidence>
<sequence>MMLRTAVAAATLALAGLAGPVAFVAGPAQAVSAPASAVVGHPCTHTSSGSCIRGGQFCPQASYGKSGWDAKGRHYVCKGDHTHPHWMKP</sequence>
<protein>
    <recommendedName>
        <fullName evidence="4">DUF3761 domain-containing protein</fullName>
    </recommendedName>
</protein>
<name>A0A6L7F249_9ACTN</name>
<organism evidence="2 3">
    <name type="scientific">Nocardioides flavescens</name>
    <dbReference type="NCBI Taxonomy" id="2691959"/>
    <lineage>
        <taxon>Bacteria</taxon>
        <taxon>Bacillati</taxon>
        <taxon>Actinomycetota</taxon>
        <taxon>Actinomycetes</taxon>
        <taxon>Propionibacteriales</taxon>
        <taxon>Nocardioidaceae</taxon>
        <taxon>Nocardioides</taxon>
    </lineage>
</organism>
<evidence type="ECO:0008006" key="4">
    <source>
        <dbReference type="Google" id="ProtNLM"/>
    </source>
</evidence>
<dbReference type="Proteomes" id="UP000473325">
    <property type="component" value="Unassembled WGS sequence"/>
</dbReference>
<dbReference type="RefSeq" id="WP_160876670.1">
    <property type="nucleotide sequence ID" value="NZ_WUEK01000004.1"/>
</dbReference>
<evidence type="ECO:0000313" key="3">
    <source>
        <dbReference type="Proteomes" id="UP000473325"/>
    </source>
</evidence>
<keyword evidence="3" id="KW-1185">Reference proteome</keyword>
<dbReference type="AlphaFoldDB" id="A0A6L7F249"/>
<gene>
    <name evidence="2" type="ORF">GRQ65_07100</name>
</gene>
<evidence type="ECO:0000256" key="1">
    <source>
        <dbReference type="SAM" id="SignalP"/>
    </source>
</evidence>
<reference evidence="2 3" key="1">
    <citation type="submission" date="2019-12" db="EMBL/GenBank/DDBJ databases">
        <authorList>
            <person name="Kun Z."/>
        </authorList>
    </citation>
    <scope>NUCLEOTIDE SEQUENCE [LARGE SCALE GENOMIC DNA]</scope>
    <source>
        <strain evidence="2 3">YIM 123512</strain>
    </source>
</reference>
<dbReference type="EMBL" id="WUEK01000004">
    <property type="protein sequence ID" value="MXG89314.1"/>
    <property type="molecule type" value="Genomic_DNA"/>
</dbReference>